<keyword evidence="3" id="KW-1185">Reference proteome</keyword>
<protein>
    <submittedName>
        <fullName evidence="2">Uncharacterized protein</fullName>
    </submittedName>
</protein>
<name>A0A5N7CTT1_9EURO</name>
<reference evidence="2 3" key="1">
    <citation type="submission" date="2019-04" db="EMBL/GenBank/DDBJ databases">
        <authorList>
            <consortium name="DOE Joint Genome Institute"/>
            <person name="Mondo S."/>
            <person name="Kjaerbolling I."/>
            <person name="Vesth T."/>
            <person name="Frisvad J.C."/>
            <person name="Nybo J.L."/>
            <person name="Theobald S."/>
            <person name="Kildgaard S."/>
            <person name="Isbrandt T."/>
            <person name="Kuo A."/>
            <person name="Sato A."/>
            <person name="Lyhne E.K."/>
            <person name="Kogle M.E."/>
            <person name="Wiebenga A."/>
            <person name="Kun R.S."/>
            <person name="Lubbers R.J."/>
            <person name="Makela M.R."/>
            <person name="Barry K."/>
            <person name="Chovatia M."/>
            <person name="Clum A."/>
            <person name="Daum C."/>
            <person name="Haridas S."/>
            <person name="He G."/>
            <person name="LaButti K."/>
            <person name="Lipzen A."/>
            <person name="Riley R."/>
            <person name="Salamov A."/>
            <person name="Simmons B.A."/>
            <person name="Magnuson J.K."/>
            <person name="Henrissat B."/>
            <person name="Mortensen U.H."/>
            <person name="Larsen T.O."/>
            <person name="Devries R.P."/>
            <person name="Grigoriev I.V."/>
            <person name="Machida M."/>
            <person name="Baker S.E."/>
            <person name="Andersen M.R."/>
            <person name="Cantor M.N."/>
            <person name="Hua S.X."/>
        </authorList>
    </citation>
    <scope>NUCLEOTIDE SEQUENCE [LARGE SCALE GENOMIC DNA]</scope>
    <source>
        <strain evidence="2 3">CBS 119388</strain>
    </source>
</reference>
<evidence type="ECO:0000313" key="2">
    <source>
        <dbReference type="EMBL" id="KAE8397058.1"/>
    </source>
</evidence>
<gene>
    <name evidence="2" type="ORF">BDV37DRAFT_266742</name>
</gene>
<keyword evidence="1" id="KW-0472">Membrane</keyword>
<keyword evidence="1" id="KW-0812">Transmembrane</keyword>
<organism evidence="2 3">
    <name type="scientific">Aspergillus pseudonomiae</name>
    <dbReference type="NCBI Taxonomy" id="1506151"/>
    <lineage>
        <taxon>Eukaryota</taxon>
        <taxon>Fungi</taxon>
        <taxon>Dikarya</taxon>
        <taxon>Ascomycota</taxon>
        <taxon>Pezizomycotina</taxon>
        <taxon>Eurotiomycetes</taxon>
        <taxon>Eurotiomycetidae</taxon>
        <taxon>Eurotiales</taxon>
        <taxon>Aspergillaceae</taxon>
        <taxon>Aspergillus</taxon>
        <taxon>Aspergillus subgen. Circumdati</taxon>
    </lineage>
</organism>
<accession>A0A5N7CTT1</accession>
<feature type="transmembrane region" description="Helical" evidence="1">
    <location>
        <begin position="15"/>
        <end position="32"/>
    </location>
</feature>
<evidence type="ECO:0000313" key="3">
    <source>
        <dbReference type="Proteomes" id="UP000325579"/>
    </source>
</evidence>
<proteinExistence type="predicted"/>
<dbReference type="EMBL" id="ML736926">
    <property type="protein sequence ID" value="KAE8397058.1"/>
    <property type="molecule type" value="Genomic_DNA"/>
</dbReference>
<dbReference type="RefSeq" id="XP_031934377.1">
    <property type="nucleotide sequence ID" value="XM_032083950.1"/>
</dbReference>
<evidence type="ECO:0000256" key="1">
    <source>
        <dbReference type="SAM" id="Phobius"/>
    </source>
</evidence>
<dbReference type="AlphaFoldDB" id="A0A5N7CTT1"/>
<dbReference type="GeneID" id="43668641"/>
<dbReference type="Proteomes" id="UP000325579">
    <property type="component" value="Unassembled WGS sequence"/>
</dbReference>
<keyword evidence="1" id="KW-1133">Transmembrane helix</keyword>
<sequence>MKPFVSLTYTDSGSVSIYAGLISAVLLHFLAFKSMQVAHLCSRLLARHEEVFNQFFVVFFR</sequence>